<evidence type="ECO:0000313" key="5">
    <source>
        <dbReference type="WBParaSite" id="ACOC_0000121801-mRNA-1"/>
    </source>
</evidence>
<sequence>MTRSTNENLNETKKLFQLDYIMVSGDLTSHAVWDYSRDTHVAIVRNISNTIQSFAPHFTPKRFHMDWLYDTMAEIWSDWLPEDQMETVK</sequence>
<evidence type="ECO:0000256" key="2">
    <source>
        <dbReference type="ARBA" id="ARBA00023180"/>
    </source>
</evidence>
<evidence type="ECO:0000313" key="4">
    <source>
        <dbReference type="Proteomes" id="UP000267027"/>
    </source>
</evidence>
<dbReference type="PANTHER" id="PTHR10340:SF31">
    <property type="entry name" value="SPHINGOMYELIN PHOSPHODIESTERASE ASM-3-RELATED"/>
    <property type="match status" value="1"/>
</dbReference>
<dbReference type="PANTHER" id="PTHR10340">
    <property type="entry name" value="SPHINGOMYELIN PHOSPHODIESTERASE"/>
    <property type="match status" value="1"/>
</dbReference>
<dbReference type="GO" id="GO:0061750">
    <property type="term" value="F:acid sphingomyelin phosphodiesterase activity"/>
    <property type="evidence" value="ECO:0007669"/>
    <property type="project" value="TreeGrafter"/>
</dbReference>
<keyword evidence="4" id="KW-1185">Reference proteome</keyword>
<dbReference type="EMBL" id="UYYA01000169">
    <property type="protein sequence ID" value="VDM52804.1"/>
    <property type="molecule type" value="Genomic_DNA"/>
</dbReference>
<evidence type="ECO:0000256" key="1">
    <source>
        <dbReference type="ARBA" id="ARBA00022801"/>
    </source>
</evidence>
<organism evidence="5">
    <name type="scientific">Angiostrongylus costaricensis</name>
    <name type="common">Nematode worm</name>
    <dbReference type="NCBI Taxonomy" id="334426"/>
    <lineage>
        <taxon>Eukaryota</taxon>
        <taxon>Metazoa</taxon>
        <taxon>Ecdysozoa</taxon>
        <taxon>Nematoda</taxon>
        <taxon>Chromadorea</taxon>
        <taxon>Rhabditida</taxon>
        <taxon>Rhabditina</taxon>
        <taxon>Rhabditomorpha</taxon>
        <taxon>Strongyloidea</taxon>
        <taxon>Metastrongylidae</taxon>
        <taxon>Angiostrongylus</taxon>
    </lineage>
</organism>
<dbReference type="GO" id="GO:0046513">
    <property type="term" value="P:ceramide biosynthetic process"/>
    <property type="evidence" value="ECO:0007669"/>
    <property type="project" value="TreeGrafter"/>
</dbReference>
<proteinExistence type="predicted"/>
<dbReference type="WBParaSite" id="ACOC_0000121801-mRNA-1">
    <property type="protein sequence ID" value="ACOC_0000121801-mRNA-1"/>
    <property type="gene ID" value="ACOC_0000121801"/>
</dbReference>
<reference evidence="5" key="1">
    <citation type="submission" date="2017-02" db="UniProtKB">
        <authorList>
            <consortium name="WormBaseParasite"/>
        </authorList>
    </citation>
    <scope>IDENTIFICATION</scope>
</reference>
<dbReference type="GO" id="GO:0016020">
    <property type="term" value="C:membrane"/>
    <property type="evidence" value="ECO:0007669"/>
    <property type="project" value="GOC"/>
</dbReference>
<name>A0A0R3PBV9_ANGCS</name>
<dbReference type="GO" id="GO:0005764">
    <property type="term" value="C:lysosome"/>
    <property type="evidence" value="ECO:0007669"/>
    <property type="project" value="TreeGrafter"/>
</dbReference>
<dbReference type="OrthoDB" id="282973at2759"/>
<reference evidence="3 4" key="2">
    <citation type="submission" date="2018-11" db="EMBL/GenBank/DDBJ databases">
        <authorList>
            <consortium name="Pathogen Informatics"/>
        </authorList>
    </citation>
    <scope>NUCLEOTIDE SEQUENCE [LARGE SCALE GENOMIC DNA]</scope>
    <source>
        <strain evidence="3 4">Costa Rica</strain>
    </source>
</reference>
<dbReference type="GO" id="GO:0005615">
    <property type="term" value="C:extracellular space"/>
    <property type="evidence" value="ECO:0007669"/>
    <property type="project" value="TreeGrafter"/>
</dbReference>
<accession>A0A0R3PBV9</accession>
<gene>
    <name evidence="3" type="ORF">ACOC_LOCUS1219</name>
</gene>
<dbReference type="STRING" id="334426.A0A0R3PBV9"/>
<dbReference type="Proteomes" id="UP000267027">
    <property type="component" value="Unassembled WGS sequence"/>
</dbReference>
<dbReference type="GO" id="GO:0006685">
    <property type="term" value="P:sphingomyelin catabolic process"/>
    <property type="evidence" value="ECO:0007669"/>
    <property type="project" value="TreeGrafter"/>
</dbReference>
<protein>
    <submittedName>
        <fullName evidence="5">Lipase</fullName>
    </submittedName>
</protein>
<evidence type="ECO:0000313" key="3">
    <source>
        <dbReference type="EMBL" id="VDM52804.1"/>
    </source>
</evidence>
<dbReference type="AlphaFoldDB" id="A0A0R3PBV9"/>
<keyword evidence="1" id="KW-0378">Hydrolase</keyword>
<keyword evidence="2" id="KW-0325">Glycoprotein</keyword>